<keyword evidence="2" id="KW-1185">Reference proteome</keyword>
<evidence type="ECO:0000313" key="2">
    <source>
        <dbReference type="Proteomes" id="UP000033111"/>
    </source>
</evidence>
<dbReference type="GeneID" id="24861260"/>
<accession>A0A0E3P860</accession>
<dbReference type="PATRIC" id="fig|1434120.4.peg.3108"/>
<dbReference type="Proteomes" id="UP000033111">
    <property type="component" value="Chromosome"/>
</dbReference>
<reference evidence="1 2" key="1">
    <citation type="submission" date="2014-07" db="EMBL/GenBank/DDBJ databases">
        <title>Methanogenic archaea and the global carbon cycle.</title>
        <authorList>
            <person name="Henriksen J.R."/>
            <person name="Luke J."/>
            <person name="Reinhart S."/>
            <person name="Benedict M.N."/>
            <person name="Youngblut N.D."/>
            <person name="Metcalf M.E."/>
            <person name="Whitaker R.J."/>
            <person name="Metcalf W.W."/>
        </authorList>
    </citation>
    <scope>NUCLEOTIDE SEQUENCE [LARGE SCALE GENOMIC DNA]</scope>
    <source>
        <strain evidence="1 2">T4/M</strain>
    </source>
</reference>
<dbReference type="OrthoDB" id="134352at2157"/>
<gene>
    <name evidence="1" type="ORF">MSSIT_2378</name>
</gene>
<name>A0A0E3P860_9EURY</name>
<proteinExistence type="predicted"/>
<protein>
    <submittedName>
        <fullName evidence="1">Uncharacterized protein</fullName>
    </submittedName>
</protein>
<sequence>MLLKENKIVEKICEIPVTLEDVSESIFEGVSTKNILMHRLLLPEESGSDSYYLCEGLCKPVFSEPEIVYPYISGTFSEKFACSSPYRFMLPYELSEGGKKKEYNVVPPEELEARFPMAYRRIMEFKKQFRHDISPLNSADYSIKGKKLLEYFNTPKIIATEGYHLQAAYDAAGNSVFGDGCGIVLKDPSKYPYVTAVLNSPIARLFPAVCKSEMIFSDYTAPTVLRRFPIVFPDNRLTENLINTVSSYLLFLNRQKYATRYGVPDWLKELAGFYEQISSLLVLDAHFLNDIDPRLLDALEENIHPYAGDMDSEDSDSLLNALYYIKQQILETSGSGKFKFNVGLPGMLSFSTER</sequence>
<organism evidence="1 2">
    <name type="scientific">Methanosarcina siciliae T4/M</name>
    <dbReference type="NCBI Taxonomy" id="1434120"/>
    <lineage>
        <taxon>Archaea</taxon>
        <taxon>Methanobacteriati</taxon>
        <taxon>Methanobacteriota</taxon>
        <taxon>Stenosarchaea group</taxon>
        <taxon>Methanomicrobia</taxon>
        <taxon>Methanosarcinales</taxon>
        <taxon>Methanosarcinaceae</taxon>
        <taxon>Methanosarcina</taxon>
    </lineage>
</organism>
<dbReference type="RefSeq" id="WP_048172812.1">
    <property type="nucleotide sequence ID" value="NZ_CP009506.1"/>
</dbReference>
<evidence type="ECO:0000313" key="1">
    <source>
        <dbReference type="EMBL" id="AKB29097.1"/>
    </source>
</evidence>
<dbReference type="HOGENOM" id="CLU_759934_0_0_2"/>
<dbReference type="AlphaFoldDB" id="A0A0E3P860"/>
<dbReference type="EMBL" id="CP009506">
    <property type="protein sequence ID" value="AKB29097.1"/>
    <property type="molecule type" value="Genomic_DNA"/>
</dbReference>
<dbReference type="KEGG" id="msw:MSSIT_2378"/>